<dbReference type="Pfam" id="PF16658">
    <property type="entry name" value="RF3_C"/>
    <property type="match status" value="1"/>
</dbReference>
<keyword evidence="12" id="KW-1185">Reference proteome</keyword>
<keyword evidence="3 9" id="KW-0963">Cytoplasm</keyword>
<reference evidence="11 12" key="1">
    <citation type="submission" date="2007-06" db="EMBL/GenBank/DDBJ databases">
        <authorList>
            <person name="Shimkets L."/>
            <person name="Ferriera S."/>
            <person name="Johnson J."/>
            <person name="Kravitz S."/>
            <person name="Beeson K."/>
            <person name="Sutton G."/>
            <person name="Rogers Y.-H."/>
            <person name="Friedman R."/>
            <person name="Frazier M."/>
            <person name="Venter J.C."/>
        </authorList>
    </citation>
    <scope>NUCLEOTIDE SEQUENCE [LARGE SCALE GENOMIC DNA]</scope>
    <source>
        <strain evidence="11 12">SIR-1</strain>
    </source>
</reference>
<dbReference type="InterPro" id="IPR004548">
    <property type="entry name" value="PrfC"/>
</dbReference>
<dbReference type="NCBIfam" id="TIGR00231">
    <property type="entry name" value="small_GTP"/>
    <property type="match status" value="1"/>
</dbReference>
<evidence type="ECO:0000256" key="7">
    <source>
        <dbReference type="ARBA" id="ARBA00025017"/>
    </source>
</evidence>
<comment type="similarity">
    <text evidence="2 9">Belongs to the TRAFAC class translation factor GTPase superfamily. Classic translation factor GTPase family. PrfC subfamily.</text>
</comment>
<accession>A6GAE2</accession>
<dbReference type="InterPro" id="IPR031157">
    <property type="entry name" value="G_TR_CS"/>
</dbReference>
<dbReference type="InterPro" id="IPR053905">
    <property type="entry name" value="EF-G-like_DII"/>
</dbReference>
<dbReference type="EMBL" id="ABCS01000051">
    <property type="protein sequence ID" value="EDM77130.1"/>
    <property type="molecule type" value="Genomic_DNA"/>
</dbReference>
<dbReference type="CDD" id="cd16259">
    <property type="entry name" value="RF3_III"/>
    <property type="match status" value="1"/>
</dbReference>
<evidence type="ECO:0000313" key="12">
    <source>
        <dbReference type="Proteomes" id="UP000005801"/>
    </source>
</evidence>
<dbReference type="FunFam" id="3.30.70.3280:FF:000001">
    <property type="entry name" value="Peptide chain release factor 3"/>
    <property type="match status" value="1"/>
</dbReference>
<dbReference type="STRING" id="391625.PPSIR1_30646"/>
<dbReference type="HAMAP" id="MF_00072">
    <property type="entry name" value="Rel_fac_3"/>
    <property type="match status" value="1"/>
</dbReference>
<dbReference type="GO" id="GO:0003924">
    <property type="term" value="F:GTPase activity"/>
    <property type="evidence" value="ECO:0007669"/>
    <property type="project" value="InterPro"/>
</dbReference>
<evidence type="ECO:0000256" key="6">
    <source>
        <dbReference type="ARBA" id="ARBA00023134"/>
    </source>
</evidence>
<dbReference type="GO" id="GO:0006449">
    <property type="term" value="P:regulation of translational termination"/>
    <property type="evidence" value="ECO:0007669"/>
    <property type="project" value="UniProtKB-UniRule"/>
</dbReference>
<comment type="function">
    <text evidence="7 9">Increases the formation of ribosomal termination complexes and stimulates activities of RF-1 and RF-2. It binds guanine nucleotides and has strong preference for UGA stop codons. It may interact directly with the ribosome. The stimulation of RF-1 and RF-2 is significantly reduced by GTP and GDP, but not by GMP.</text>
</comment>
<dbReference type="CDD" id="cd03689">
    <property type="entry name" value="RF3_II"/>
    <property type="match status" value="1"/>
</dbReference>
<dbReference type="SUPFAM" id="SSF52540">
    <property type="entry name" value="P-loop containing nucleoside triphosphate hydrolases"/>
    <property type="match status" value="1"/>
</dbReference>
<dbReference type="GO" id="GO:0016150">
    <property type="term" value="F:translation release factor activity, codon nonspecific"/>
    <property type="evidence" value="ECO:0007669"/>
    <property type="project" value="TreeGrafter"/>
</dbReference>
<dbReference type="PROSITE" id="PS00301">
    <property type="entry name" value="G_TR_1"/>
    <property type="match status" value="1"/>
</dbReference>
<dbReference type="PROSITE" id="PS51722">
    <property type="entry name" value="G_TR_2"/>
    <property type="match status" value="1"/>
</dbReference>
<comment type="caution">
    <text evidence="11">The sequence shown here is derived from an EMBL/GenBank/DDBJ whole genome shotgun (WGS) entry which is preliminary data.</text>
</comment>
<evidence type="ECO:0000256" key="5">
    <source>
        <dbReference type="ARBA" id="ARBA00022917"/>
    </source>
</evidence>
<evidence type="ECO:0000256" key="1">
    <source>
        <dbReference type="ARBA" id="ARBA00004496"/>
    </source>
</evidence>
<dbReference type="Pfam" id="PF00009">
    <property type="entry name" value="GTP_EFTU"/>
    <property type="match status" value="1"/>
</dbReference>
<dbReference type="Pfam" id="PF22042">
    <property type="entry name" value="EF-G_D2"/>
    <property type="match status" value="1"/>
</dbReference>
<dbReference type="InterPro" id="IPR041732">
    <property type="entry name" value="RF3_GTP-bd"/>
</dbReference>
<protein>
    <recommendedName>
        <fullName evidence="8 9">Peptide chain release factor 3</fullName>
        <shortName evidence="9">RF-3</shortName>
    </recommendedName>
</protein>
<organism evidence="11 12">
    <name type="scientific">Plesiocystis pacifica SIR-1</name>
    <dbReference type="NCBI Taxonomy" id="391625"/>
    <lineage>
        <taxon>Bacteria</taxon>
        <taxon>Pseudomonadati</taxon>
        <taxon>Myxococcota</taxon>
        <taxon>Polyangia</taxon>
        <taxon>Nannocystales</taxon>
        <taxon>Nannocystaceae</taxon>
        <taxon>Plesiocystis</taxon>
    </lineage>
</organism>
<sequence length="568" mass="63383">MKAPEQAKAEVARRRTFAIISHPDAGKTTLTEKLLLFGGAIQMAGAIRARKASRHAVSDWMKMEQERGISVTTSVMSFEFPIPGRPEDAPDFERLANVNLLDTPGHADFGEDTYRVLTAVDSALMVIDGAKGVESRTEKLIEICRMRDTPVITFVNKFDRECKNPLELLDEIEDKLGIPCVPWTWPVGMGKGFKGVYHLVERELHVFKPSDEGTIAAGIPVEGIDDPKLDELLGEEAVEELREAVELLEGAGVEYDREEFLAGKQTPLLFGSAMNNFGVRELLRAFVSLAPAPQERQAVVGKAAVEAPKPGDPVETRMVDADEAAFSGFVFKIQANMDPKHRDRMAFLRICSGRFSRGMKAHHVRLGRDVAMGNALAFLARSRELVEEAWPGDIIGIPNHGTIKIGDTFSEGKKLRFTGIPSFAPELFRRVILKTPLKAKQLAKGLRQLSEEGAIQVFKPLLGATWVVGAVGQLQLEVMKHRLEDEYSVVAIYEPVEYSMARWITPDLEHHDKVTLDKVMANFKRKCEENLYVDGHDDLVYLAPNKWNLSKTAERFPELKFEATREHS</sequence>
<dbReference type="AlphaFoldDB" id="A6GAE2"/>
<dbReference type="PANTHER" id="PTHR43556">
    <property type="entry name" value="PEPTIDE CHAIN RELEASE FACTOR RF3"/>
    <property type="match status" value="1"/>
</dbReference>
<dbReference type="CDD" id="cd04169">
    <property type="entry name" value="RF3"/>
    <property type="match status" value="1"/>
</dbReference>
<dbReference type="PANTHER" id="PTHR43556:SF2">
    <property type="entry name" value="PEPTIDE CHAIN RELEASE FACTOR RF3"/>
    <property type="match status" value="1"/>
</dbReference>
<dbReference type="NCBIfam" id="NF001964">
    <property type="entry name" value="PRK00741.1"/>
    <property type="match status" value="1"/>
</dbReference>
<gene>
    <name evidence="9" type="primary">prfC</name>
    <name evidence="11" type="ORF">PPSIR1_30646</name>
</gene>
<evidence type="ECO:0000259" key="10">
    <source>
        <dbReference type="PROSITE" id="PS51722"/>
    </source>
</evidence>
<keyword evidence="5 9" id="KW-0648">Protein biosynthesis</keyword>
<dbReference type="GO" id="GO:0016149">
    <property type="term" value="F:translation release factor activity, codon specific"/>
    <property type="evidence" value="ECO:0007669"/>
    <property type="project" value="UniProtKB-UniRule"/>
</dbReference>
<name>A6GAE2_9BACT</name>
<dbReference type="GO" id="GO:0005829">
    <property type="term" value="C:cytosol"/>
    <property type="evidence" value="ECO:0007669"/>
    <property type="project" value="TreeGrafter"/>
</dbReference>
<evidence type="ECO:0000313" key="11">
    <source>
        <dbReference type="EMBL" id="EDM77130.1"/>
    </source>
</evidence>
<keyword evidence="4 9" id="KW-0547">Nucleotide-binding</keyword>
<dbReference type="InterPro" id="IPR035647">
    <property type="entry name" value="EFG_III/V"/>
</dbReference>
<evidence type="ECO:0000256" key="3">
    <source>
        <dbReference type="ARBA" id="ARBA00022490"/>
    </source>
</evidence>
<dbReference type="Gene3D" id="3.40.50.300">
    <property type="entry name" value="P-loop containing nucleotide triphosphate hydrolases"/>
    <property type="match status" value="2"/>
</dbReference>
<feature type="binding site" evidence="9">
    <location>
        <begin position="102"/>
        <end position="106"/>
    </location>
    <ligand>
        <name>GTP</name>
        <dbReference type="ChEBI" id="CHEBI:37565"/>
    </ligand>
</feature>
<feature type="binding site" evidence="9">
    <location>
        <begin position="21"/>
        <end position="28"/>
    </location>
    <ligand>
        <name>GTP</name>
        <dbReference type="ChEBI" id="CHEBI:37565"/>
    </ligand>
</feature>
<dbReference type="Gene3D" id="3.30.70.3280">
    <property type="entry name" value="Peptide chain release factor 3, domain III"/>
    <property type="match status" value="1"/>
</dbReference>
<dbReference type="GO" id="GO:0005525">
    <property type="term" value="F:GTP binding"/>
    <property type="evidence" value="ECO:0007669"/>
    <property type="project" value="UniProtKB-UniRule"/>
</dbReference>
<dbReference type="InterPro" id="IPR005225">
    <property type="entry name" value="Small_GTP-bd"/>
</dbReference>
<dbReference type="Proteomes" id="UP000005801">
    <property type="component" value="Unassembled WGS sequence"/>
</dbReference>
<evidence type="ECO:0000256" key="8">
    <source>
        <dbReference type="ARBA" id="ARBA00073639"/>
    </source>
</evidence>
<comment type="subcellular location">
    <subcellularLocation>
        <location evidence="1 9">Cytoplasm</location>
    </subcellularLocation>
</comment>
<dbReference type="InterPro" id="IPR027417">
    <property type="entry name" value="P-loop_NTPase"/>
</dbReference>
<dbReference type="RefSeq" id="WP_006973684.1">
    <property type="nucleotide sequence ID" value="NZ_ABCS01000051.1"/>
</dbReference>
<feature type="domain" description="Tr-type G" evidence="10">
    <location>
        <begin position="12"/>
        <end position="294"/>
    </location>
</feature>
<keyword evidence="6 9" id="KW-0342">GTP-binding</keyword>
<dbReference type="InterPro" id="IPR009000">
    <property type="entry name" value="Transl_B-barrel_sf"/>
</dbReference>
<dbReference type="eggNOG" id="COG4108">
    <property type="taxonomic scope" value="Bacteria"/>
</dbReference>
<evidence type="ECO:0000256" key="4">
    <source>
        <dbReference type="ARBA" id="ARBA00022741"/>
    </source>
</evidence>
<dbReference type="InterPro" id="IPR032090">
    <property type="entry name" value="RF3_C"/>
</dbReference>
<dbReference type="SUPFAM" id="SSF54980">
    <property type="entry name" value="EF-G C-terminal domain-like"/>
    <property type="match status" value="1"/>
</dbReference>
<evidence type="ECO:0000256" key="9">
    <source>
        <dbReference type="HAMAP-Rule" id="MF_00072"/>
    </source>
</evidence>
<dbReference type="FunFam" id="2.40.30.10:FF:000040">
    <property type="entry name" value="Peptide chain release factor 3"/>
    <property type="match status" value="1"/>
</dbReference>
<dbReference type="InterPro" id="IPR038467">
    <property type="entry name" value="RF3_dom_3_sf"/>
</dbReference>
<dbReference type="FunFam" id="3.40.50.300:FF:000542">
    <property type="entry name" value="Peptide chain release factor 3"/>
    <property type="match status" value="1"/>
</dbReference>
<dbReference type="PRINTS" id="PR00315">
    <property type="entry name" value="ELONGATNFCT"/>
</dbReference>
<evidence type="ECO:0000256" key="2">
    <source>
        <dbReference type="ARBA" id="ARBA00009978"/>
    </source>
</evidence>
<dbReference type="NCBIfam" id="TIGR00503">
    <property type="entry name" value="prfC"/>
    <property type="match status" value="1"/>
</dbReference>
<proteinExistence type="inferred from homology"/>
<dbReference type="SUPFAM" id="SSF50447">
    <property type="entry name" value="Translation proteins"/>
    <property type="match status" value="1"/>
</dbReference>
<feature type="binding site" evidence="9">
    <location>
        <begin position="156"/>
        <end position="159"/>
    </location>
    <ligand>
        <name>GTP</name>
        <dbReference type="ChEBI" id="CHEBI:37565"/>
    </ligand>
</feature>
<dbReference type="InterPro" id="IPR000795">
    <property type="entry name" value="T_Tr_GTP-bd_dom"/>
</dbReference>